<comment type="caution">
    <text evidence="2">The sequence shown here is derived from an EMBL/GenBank/DDBJ whole genome shotgun (WGS) entry which is preliminary data.</text>
</comment>
<feature type="chain" id="PRO_5040391942" evidence="1">
    <location>
        <begin position="21"/>
        <end position="251"/>
    </location>
</feature>
<dbReference type="EMBL" id="VNKQ01000012">
    <property type="protein sequence ID" value="KAG0647551.1"/>
    <property type="molecule type" value="Genomic_DNA"/>
</dbReference>
<dbReference type="Gene3D" id="2.60.40.420">
    <property type="entry name" value="Cupredoxins - blue copper proteins"/>
    <property type="match status" value="1"/>
</dbReference>
<dbReference type="CDD" id="cd00920">
    <property type="entry name" value="Cupredoxin"/>
    <property type="match status" value="1"/>
</dbReference>
<dbReference type="SUPFAM" id="SSF49503">
    <property type="entry name" value="Cupredoxins"/>
    <property type="match status" value="1"/>
</dbReference>
<reference evidence="2" key="1">
    <citation type="submission" date="2019-07" db="EMBL/GenBank/DDBJ databases">
        <title>Hyphodiscus hymeniophilus genome sequencing and assembly.</title>
        <authorList>
            <person name="Kramer G."/>
            <person name="Nodwell J."/>
        </authorList>
    </citation>
    <scope>NUCLEOTIDE SEQUENCE</scope>
    <source>
        <strain evidence="2">ATCC 34498</strain>
    </source>
</reference>
<evidence type="ECO:0000256" key="1">
    <source>
        <dbReference type="SAM" id="SignalP"/>
    </source>
</evidence>
<protein>
    <submittedName>
        <fullName evidence="2">GPI-anchored cupredoxin</fullName>
    </submittedName>
</protein>
<gene>
    <name evidence="2" type="ORF">D0Z07_6825</name>
</gene>
<dbReference type="PANTHER" id="PTHR34883:SF15">
    <property type="entry name" value="EXTRACELLULAR SERINE-RICH PROTEIN"/>
    <property type="match status" value="1"/>
</dbReference>
<dbReference type="Proteomes" id="UP000785200">
    <property type="component" value="Unassembled WGS sequence"/>
</dbReference>
<dbReference type="OrthoDB" id="5415867at2759"/>
<evidence type="ECO:0000313" key="2">
    <source>
        <dbReference type="EMBL" id="KAG0647551.1"/>
    </source>
</evidence>
<organism evidence="2 3">
    <name type="scientific">Hyphodiscus hymeniophilus</name>
    <dbReference type="NCBI Taxonomy" id="353542"/>
    <lineage>
        <taxon>Eukaryota</taxon>
        <taxon>Fungi</taxon>
        <taxon>Dikarya</taxon>
        <taxon>Ascomycota</taxon>
        <taxon>Pezizomycotina</taxon>
        <taxon>Leotiomycetes</taxon>
        <taxon>Helotiales</taxon>
        <taxon>Hyphodiscaceae</taxon>
        <taxon>Hyphodiscus</taxon>
    </lineage>
</organism>
<sequence>MQLTNTLFGLSAIAAAAVNAQGGATIKVTVGKDGVLEYNPNSLVAEVGTAIEFDFFPKNHSVTQSSFADPCHPLAGGFFSSFVPTKESPSGSIFTITVNDTKPIWFYCGQTTGNHCQAGMVGAINAPASGNTFDKFAALAKNATTSTSPPLGPVGGILKVSSTSTSTSTSTSSSSSSSAYTTKAYTSTYTSDSAVHTVTATTTLFTVAPPSTTASSGSGTSRAAAPTTNAASGLKAFNAGAMILAAAAIYF</sequence>
<keyword evidence="3" id="KW-1185">Reference proteome</keyword>
<dbReference type="InterPro" id="IPR008972">
    <property type="entry name" value="Cupredoxin"/>
</dbReference>
<evidence type="ECO:0000313" key="3">
    <source>
        <dbReference type="Proteomes" id="UP000785200"/>
    </source>
</evidence>
<name>A0A9P7AVS2_9HELO</name>
<dbReference type="PANTHER" id="PTHR34883">
    <property type="entry name" value="SERINE-RICH PROTEIN, PUTATIVE-RELATED-RELATED"/>
    <property type="match status" value="1"/>
</dbReference>
<dbReference type="InterPro" id="IPR052953">
    <property type="entry name" value="Ser-rich/MCO-related"/>
</dbReference>
<accession>A0A9P7AVS2</accession>
<proteinExistence type="predicted"/>
<dbReference type="AlphaFoldDB" id="A0A9P7AVS2"/>
<feature type="signal peptide" evidence="1">
    <location>
        <begin position="1"/>
        <end position="20"/>
    </location>
</feature>
<keyword evidence="1" id="KW-0732">Signal</keyword>